<reference evidence="2 3" key="1">
    <citation type="submission" date="2020-08" db="EMBL/GenBank/DDBJ databases">
        <title>A Genomic Blueprint of the Chicken Gut Microbiome.</title>
        <authorList>
            <person name="Gilroy R."/>
            <person name="Ravi A."/>
            <person name="Getino M."/>
            <person name="Pursley I."/>
            <person name="Horton D.L."/>
            <person name="Alikhan N.-F."/>
            <person name="Baker D."/>
            <person name="Gharbi K."/>
            <person name="Hall N."/>
            <person name="Watson M."/>
            <person name="Adriaenssens E.M."/>
            <person name="Foster-Nyarko E."/>
            <person name="Jarju S."/>
            <person name="Secka A."/>
            <person name="Antonio M."/>
            <person name="Oren A."/>
            <person name="Chaudhuri R."/>
            <person name="La Ragione R.M."/>
            <person name="Hildebrand F."/>
            <person name="Pallen M.J."/>
        </authorList>
    </citation>
    <scope>NUCLEOTIDE SEQUENCE [LARGE SCALE GENOMIC DNA]</scope>
    <source>
        <strain evidence="2 3">Re57</strain>
    </source>
</reference>
<feature type="transmembrane region" description="Helical" evidence="1">
    <location>
        <begin position="88"/>
        <end position="106"/>
    </location>
</feature>
<sequence length="278" mass="30559">MTETNEDTAKTGAAELLGIRLSRATEHIIWILLSIWLFFEAIPAYDQSDAHWEGPASWFGSLWVEAGLPGNPLVDVNTGVWSTIDSPWAVWFFILLSAGTCGLAVGRPGKWGLRALSYLGIAGAVEAADTLWPVLVVLVALGLIAIIASLRCWFVDRYSGAENYMDYASPGIVFTRFLSDVVLHYLLPLLGPVILLLFTLQNFWTGPQLRPTDSLLHEALSELRKSSDESLTRKDLLSVLEVFISLNGASRQETKSLASWTLATRRGPSGATIKREVK</sequence>
<accession>A0ABR8WXX9</accession>
<dbReference type="Proteomes" id="UP000651517">
    <property type="component" value="Unassembled WGS sequence"/>
</dbReference>
<gene>
    <name evidence="2" type="ORF">H9634_13335</name>
</gene>
<organism evidence="2 3">
    <name type="scientific">Brevibacterium gallinarum</name>
    <dbReference type="NCBI Taxonomy" id="2762220"/>
    <lineage>
        <taxon>Bacteria</taxon>
        <taxon>Bacillati</taxon>
        <taxon>Actinomycetota</taxon>
        <taxon>Actinomycetes</taxon>
        <taxon>Micrococcales</taxon>
        <taxon>Brevibacteriaceae</taxon>
        <taxon>Brevibacterium</taxon>
    </lineage>
</organism>
<keyword evidence="1" id="KW-0472">Membrane</keyword>
<dbReference type="EMBL" id="JACSPY010000019">
    <property type="protein sequence ID" value="MBD8021763.1"/>
    <property type="molecule type" value="Genomic_DNA"/>
</dbReference>
<keyword evidence="1" id="KW-0812">Transmembrane</keyword>
<feature type="transmembrane region" description="Helical" evidence="1">
    <location>
        <begin position="28"/>
        <end position="45"/>
    </location>
</feature>
<dbReference type="RefSeq" id="WP_191727295.1">
    <property type="nucleotide sequence ID" value="NZ_JACSPY010000019.1"/>
</dbReference>
<keyword evidence="3" id="KW-1185">Reference proteome</keyword>
<comment type="caution">
    <text evidence="2">The sequence shown here is derived from an EMBL/GenBank/DDBJ whole genome shotgun (WGS) entry which is preliminary data.</text>
</comment>
<evidence type="ECO:0000313" key="3">
    <source>
        <dbReference type="Proteomes" id="UP000651517"/>
    </source>
</evidence>
<name>A0ABR8WXX9_9MICO</name>
<proteinExistence type="predicted"/>
<feature type="transmembrane region" description="Helical" evidence="1">
    <location>
        <begin position="118"/>
        <end position="148"/>
    </location>
</feature>
<evidence type="ECO:0000313" key="2">
    <source>
        <dbReference type="EMBL" id="MBD8021763.1"/>
    </source>
</evidence>
<evidence type="ECO:0000256" key="1">
    <source>
        <dbReference type="SAM" id="Phobius"/>
    </source>
</evidence>
<feature type="transmembrane region" description="Helical" evidence="1">
    <location>
        <begin position="182"/>
        <end position="200"/>
    </location>
</feature>
<protein>
    <submittedName>
        <fullName evidence="2">Uncharacterized protein</fullName>
    </submittedName>
</protein>
<keyword evidence="1" id="KW-1133">Transmembrane helix</keyword>